<dbReference type="PANTHER" id="PTHR12526:SF630">
    <property type="entry name" value="GLYCOSYLTRANSFERASE"/>
    <property type="match status" value="1"/>
</dbReference>
<dbReference type="InParanoid" id="A0A146G294"/>
<dbReference type="CDD" id="cd03801">
    <property type="entry name" value="GT4_PimA-like"/>
    <property type="match status" value="1"/>
</dbReference>
<dbReference type="AlphaFoldDB" id="A0A146G294"/>
<dbReference type="Pfam" id="PF00534">
    <property type="entry name" value="Glycos_transf_1"/>
    <property type="match status" value="1"/>
</dbReference>
<dbReference type="OrthoDB" id="9801573at2"/>
<evidence type="ECO:0000259" key="1">
    <source>
        <dbReference type="Pfam" id="PF00534"/>
    </source>
</evidence>
<dbReference type="STRING" id="690879.TSACC_2154"/>
<evidence type="ECO:0000313" key="4">
    <source>
        <dbReference type="Proteomes" id="UP000076023"/>
    </source>
</evidence>
<protein>
    <submittedName>
        <fullName evidence="3">Glycosyltransferase</fullName>
    </submittedName>
</protein>
<name>A0A146G294_TERSA</name>
<dbReference type="InterPro" id="IPR001296">
    <property type="entry name" value="Glyco_trans_1"/>
</dbReference>
<keyword evidence="4" id="KW-1185">Reference proteome</keyword>
<feature type="domain" description="Glycosyl transferase family 1" evidence="1">
    <location>
        <begin position="188"/>
        <end position="352"/>
    </location>
</feature>
<dbReference type="Proteomes" id="UP000076023">
    <property type="component" value="Unassembled WGS sequence"/>
</dbReference>
<sequence length="383" mass="42849">MRIALLTVDNREFGQKSETPQFGSAVAALLEGFDSLPEVNVDVLSCVRNRSFRTCMIGSRIQYHPIYVSSQGWLRSAYLGCSLKVRRALKALEPDIIHAQGTERWCAVAGAFPARAPRVLTIHGNIRLINKITPLMPRSYWRVQELLERICISRFDAVTCLSHYTKRHLSARSGELPVIPNAVESRFFSINPAPTSPLRILFIANIQERKNQVAWINAIKPLFARFPFEVHFFGVAPQDDAYVQSFHECLHSHSNLIYRGAATRDTIESELTKAAIVVLPSLEENCPMAVLEASAAGIPVITSDCSGSKELIQDRENGLLCNPKDAGSMRQALSTLLEDPQLRAKLARNSRHHAEKTHAPRIVAKQHLDLYENLTAKRSGTHR</sequence>
<feature type="domain" description="Glycosyltransferase subfamily 4-like N-terminal" evidence="2">
    <location>
        <begin position="41"/>
        <end position="184"/>
    </location>
</feature>
<dbReference type="Pfam" id="PF13439">
    <property type="entry name" value="Glyco_transf_4"/>
    <property type="match status" value="1"/>
</dbReference>
<dbReference type="RefSeq" id="WP_075077644.1">
    <property type="nucleotide sequence ID" value="NZ_BDCO01000002.1"/>
</dbReference>
<keyword evidence="3" id="KW-0808">Transferase</keyword>
<dbReference type="GO" id="GO:0016757">
    <property type="term" value="F:glycosyltransferase activity"/>
    <property type="evidence" value="ECO:0007669"/>
    <property type="project" value="InterPro"/>
</dbReference>
<dbReference type="SUPFAM" id="SSF53756">
    <property type="entry name" value="UDP-Glycosyltransferase/glycogen phosphorylase"/>
    <property type="match status" value="1"/>
</dbReference>
<reference evidence="4" key="1">
    <citation type="journal article" date="2017" name="Genome Announc.">
        <title>Draft Genome Sequence of Terrimicrobium sacchariphilum NM-5T, a Facultative Anaerobic Soil Bacterium of the Class Spartobacteria.</title>
        <authorList>
            <person name="Qiu Y.L."/>
            <person name="Tourlousse D.M."/>
            <person name="Matsuura N."/>
            <person name="Ohashi A."/>
            <person name="Sekiguchi Y."/>
        </authorList>
    </citation>
    <scope>NUCLEOTIDE SEQUENCE [LARGE SCALE GENOMIC DNA]</scope>
    <source>
        <strain evidence="4">NM-5</strain>
    </source>
</reference>
<comment type="caution">
    <text evidence="3">The sequence shown here is derived from an EMBL/GenBank/DDBJ whole genome shotgun (WGS) entry which is preliminary data.</text>
</comment>
<dbReference type="InterPro" id="IPR028098">
    <property type="entry name" value="Glyco_trans_4-like_N"/>
</dbReference>
<evidence type="ECO:0000259" key="2">
    <source>
        <dbReference type="Pfam" id="PF13439"/>
    </source>
</evidence>
<proteinExistence type="predicted"/>
<accession>A0A146G294</accession>
<organism evidence="3 4">
    <name type="scientific">Terrimicrobium sacchariphilum</name>
    <dbReference type="NCBI Taxonomy" id="690879"/>
    <lineage>
        <taxon>Bacteria</taxon>
        <taxon>Pseudomonadati</taxon>
        <taxon>Verrucomicrobiota</taxon>
        <taxon>Terrimicrobiia</taxon>
        <taxon>Terrimicrobiales</taxon>
        <taxon>Terrimicrobiaceae</taxon>
        <taxon>Terrimicrobium</taxon>
    </lineage>
</organism>
<dbReference type="EMBL" id="BDCO01000002">
    <property type="protein sequence ID" value="GAT31760.1"/>
    <property type="molecule type" value="Genomic_DNA"/>
</dbReference>
<dbReference type="PANTHER" id="PTHR12526">
    <property type="entry name" value="GLYCOSYLTRANSFERASE"/>
    <property type="match status" value="1"/>
</dbReference>
<dbReference type="Gene3D" id="3.40.50.2000">
    <property type="entry name" value="Glycogen Phosphorylase B"/>
    <property type="match status" value="2"/>
</dbReference>
<gene>
    <name evidence="3" type="ORF">TSACC_2154</name>
</gene>
<evidence type="ECO:0000313" key="3">
    <source>
        <dbReference type="EMBL" id="GAT31760.1"/>
    </source>
</evidence>